<dbReference type="GO" id="GO:0001614">
    <property type="term" value="F:purinergic nucleotide receptor activity"/>
    <property type="evidence" value="ECO:0007669"/>
    <property type="project" value="InterPro"/>
</dbReference>
<evidence type="ECO:0000313" key="13">
    <source>
        <dbReference type="Proteomes" id="UP000006718"/>
    </source>
</evidence>
<keyword evidence="13" id="KW-1185">Reference proteome</keyword>
<feature type="transmembrane region" description="Helical" evidence="11">
    <location>
        <begin position="34"/>
        <end position="50"/>
    </location>
</feature>
<evidence type="ECO:0000256" key="8">
    <source>
        <dbReference type="ARBA" id="ARBA00023170"/>
    </source>
</evidence>
<dbReference type="AlphaFoldDB" id="A0A5F7ZQQ9"/>
<keyword evidence="4 11" id="KW-0812">Transmembrane</keyword>
<reference evidence="12" key="3">
    <citation type="submission" date="2025-08" db="UniProtKB">
        <authorList>
            <consortium name="Ensembl"/>
        </authorList>
    </citation>
    <scope>IDENTIFICATION</scope>
    <source>
        <strain evidence="12">17573</strain>
    </source>
</reference>
<dbReference type="InterPro" id="IPR027309">
    <property type="entry name" value="P2X_extracellular_dom_sf"/>
</dbReference>
<keyword evidence="3" id="KW-0813">Transport</keyword>
<evidence type="ECO:0000313" key="14">
    <source>
        <dbReference type="VGNC" id="VGNC:75734"/>
    </source>
</evidence>
<dbReference type="Proteomes" id="UP000006718">
    <property type="component" value="Chromosome 11"/>
</dbReference>
<dbReference type="PANTHER" id="PTHR10125:SF18">
    <property type="entry name" value="P2X PURINOCEPTOR 4"/>
    <property type="match status" value="1"/>
</dbReference>
<proteinExistence type="inferred from homology"/>
<keyword evidence="9" id="KW-1071">Ligand-gated ion channel</keyword>
<accession>A0A5F7ZQQ9</accession>
<evidence type="ECO:0000256" key="5">
    <source>
        <dbReference type="ARBA" id="ARBA00022989"/>
    </source>
</evidence>
<evidence type="ECO:0000256" key="3">
    <source>
        <dbReference type="ARBA" id="ARBA00022448"/>
    </source>
</evidence>
<dbReference type="PRINTS" id="PR01311">
    <property type="entry name" value="P2X4RECEPTOR"/>
</dbReference>
<evidence type="ECO:0000256" key="6">
    <source>
        <dbReference type="ARBA" id="ARBA00023065"/>
    </source>
</evidence>
<comment type="similarity">
    <text evidence="2">Belongs to the P2X receptor family.</text>
</comment>
<dbReference type="FunFam" id="1.10.287.940:FF:000001">
    <property type="entry name" value="P2X purinoceptor"/>
    <property type="match status" value="1"/>
</dbReference>
<evidence type="ECO:0000256" key="10">
    <source>
        <dbReference type="ARBA" id="ARBA00023303"/>
    </source>
</evidence>
<dbReference type="GO" id="GO:0012505">
    <property type="term" value="C:endomembrane system"/>
    <property type="evidence" value="ECO:0007669"/>
    <property type="project" value="UniProtKB-SubCell"/>
</dbReference>
<sequence>MAGCCAALAAFLFEYDTPRIVLIRSRKVGLMNRAVQLLILAYVIGWVFVWEKGYQETDSVVSSVTTKVKGVAVTNTSKLGFRIWDVADYVIPAQQENSLFVMTNMILTMNQTQDLCPEESQQADAYLSTGPSRRVRWQPGAQWRMTHTCHNLLF</sequence>
<comment type="subcellular location">
    <subcellularLocation>
        <location evidence="1">Endomembrane system</location>
    </subcellularLocation>
</comment>
<protein>
    <submittedName>
        <fullName evidence="12">Purinergic receptor P2X 4</fullName>
    </submittedName>
</protein>
<dbReference type="Gene3D" id="2.60.490.10">
    <property type="entry name" value="atp-gated p2x4 ion channel domain"/>
    <property type="match status" value="1"/>
</dbReference>
<evidence type="ECO:0000256" key="11">
    <source>
        <dbReference type="SAM" id="Phobius"/>
    </source>
</evidence>
<reference evidence="13" key="1">
    <citation type="journal article" date="2007" name="Science">
        <title>Evolutionary and biomedical insights from the rhesus macaque genome.</title>
        <authorList>
            <person name="Gibbs R.A."/>
            <person name="Rogers J."/>
            <person name="Katze M.G."/>
            <person name="Bumgarner R."/>
            <person name="Weinstock G.M."/>
            <person name="Mardis E.R."/>
            <person name="Remington K.A."/>
            <person name="Strausberg R.L."/>
            <person name="Venter J.C."/>
            <person name="Wilson R.K."/>
            <person name="Batzer M.A."/>
            <person name="Bustamante C.D."/>
            <person name="Eichler E.E."/>
            <person name="Hahn M.W."/>
            <person name="Hardison R.C."/>
            <person name="Makova K.D."/>
            <person name="Miller W."/>
            <person name="Milosavljevic A."/>
            <person name="Palermo R.E."/>
            <person name="Siepel A."/>
            <person name="Sikela J.M."/>
            <person name="Attaway T."/>
            <person name="Bell S."/>
            <person name="Bernard K.E."/>
            <person name="Buhay C.J."/>
            <person name="Chandrabose M.N."/>
            <person name="Dao M."/>
            <person name="Davis C."/>
            <person name="Delehaunty K.D."/>
            <person name="Ding Y."/>
            <person name="Dinh H.H."/>
            <person name="Dugan-Rocha S."/>
            <person name="Fulton L.A."/>
            <person name="Gabisi R.A."/>
            <person name="Garner T.T."/>
            <person name="Godfrey J."/>
            <person name="Hawes A.C."/>
            <person name="Hernandez J."/>
            <person name="Hines S."/>
            <person name="Holder M."/>
            <person name="Hume J."/>
            <person name="Jhangiani S.N."/>
            <person name="Joshi V."/>
            <person name="Khan Z.M."/>
            <person name="Kirkness E.F."/>
            <person name="Cree A."/>
            <person name="Fowler R.G."/>
            <person name="Lee S."/>
            <person name="Lewis L.R."/>
            <person name="Li Z."/>
            <person name="Liu Y.-S."/>
            <person name="Moore S.M."/>
            <person name="Muzny D."/>
            <person name="Nazareth L.V."/>
            <person name="Ngo D.N."/>
            <person name="Okwuonu G.O."/>
            <person name="Pai G."/>
            <person name="Parker D."/>
            <person name="Paul H.A."/>
            <person name="Pfannkoch C."/>
            <person name="Pohl C.S."/>
            <person name="Rogers Y.-H.C."/>
            <person name="Ruiz S.J."/>
            <person name="Sabo A."/>
            <person name="Santibanez J."/>
            <person name="Schneider B.W."/>
            <person name="Smith S.M."/>
            <person name="Sodergren E."/>
            <person name="Svatek A.F."/>
            <person name="Utterback T.R."/>
            <person name="Vattathil S."/>
            <person name="Warren W."/>
            <person name="White C.S."/>
            <person name="Chinwalla A.T."/>
            <person name="Feng Y."/>
            <person name="Halpern A.L."/>
            <person name="Hillier L.W."/>
            <person name="Huang X."/>
            <person name="Minx P."/>
            <person name="Nelson J.O."/>
            <person name="Pepin K.H."/>
            <person name="Qin X."/>
            <person name="Sutton G.G."/>
            <person name="Venter E."/>
            <person name="Walenz B.P."/>
            <person name="Wallis J.W."/>
            <person name="Worley K.C."/>
            <person name="Yang S.-P."/>
            <person name="Jones S.M."/>
            <person name="Marra M.A."/>
            <person name="Rocchi M."/>
            <person name="Schein J.E."/>
            <person name="Baertsch R."/>
            <person name="Clarke L."/>
            <person name="Csuros M."/>
            <person name="Glasscock J."/>
            <person name="Harris R.A."/>
            <person name="Havlak P."/>
            <person name="Jackson A.R."/>
            <person name="Jiang H."/>
            <person name="Liu Y."/>
            <person name="Messina D.N."/>
            <person name="Shen Y."/>
            <person name="Song H.X.-Z."/>
            <person name="Wylie T."/>
            <person name="Zhang L."/>
            <person name="Birney E."/>
            <person name="Han K."/>
            <person name="Konkel M.K."/>
            <person name="Lee J."/>
            <person name="Smit A.F.A."/>
            <person name="Ullmer B."/>
            <person name="Wang H."/>
            <person name="Xing J."/>
            <person name="Burhans R."/>
            <person name="Cheng Z."/>
            <person name="Karro J.E."/>
            <person name="Ma J."/>
            <person name="Raney B."/>
            <person name="She X."/>
            <person name="Cox M.J."/>
            <person name="Demuth J.P."/>
            <person name="Dumas L.J."/>
            <person name="Han S.-G."/>
            <person name="Hopkins J."/>
            <person name="Karimpour-Fard A."/>
            <person name="Kim Y.H."/>
            <person name="Pollack J.R."/>
            <person name="Vinar T."/>
            <person name="Addo-Quaye C."/>
            <person name="Degenhardt J."/>
            <person name="Denby A."/>
            <person name="Hubisz M.J."/>
            <person name="Indap A."/>
            <person name="Kosiol C."/>
            <person name="Lahn B.T."/>
            <person name="Lawson H.A."/>
            <person name="Marklein A."/>
            <person name="Nielsen R."/>
            <person name="Vallender E.J."/>
            <person name="Clark A.G."/>
            <person name="Ferguson B."/>
            <person name="Hernandez R.D."/>
            <person name="Hirani K."/>
            <person name="Kehrer-Sawatzki H."/>
            <person name="Kolb J."/>
            <person name="Patil S."/>
            <person name="Pu L.-L."/>
            <person name="Ren Y."/>
            <person name="Smith D.G."/>
            <person name="Wheeler D.A."/>
            <person name="Schenck I."/>
            <person name="Ball E.V."/>
            <person name="Chen R."/>
            <person name="Cooper D.N."/>
            <person name="Giardine B."/>
            <person name="Hsu F."/>
            <person name="Kent W.J."/>
            <person name="Lesk A."/>
            <person name="Nelson D.L."/>
            <person name="O'brien W.E."/>
            <person name="Pruefer K."/>
            <person name="Stenson P.D."/>
            <person name="Wallace J.C."/>
            <person name="Ke H."/>
            <person name="Liu X.-M."/>
            <person name="Wang P."/>
            <person name="Xiang A.P."/>
            <person name="Yang F."/>
            <person name="Barber G.P."/>
            <person name="Haussler D."/>
            <person name="Karolchik D."/>
            <person name="Kern A.D."/>
            <person name="Kuhn R.M."/>
            <person name="Smith K.E."/>
            <person name="Zwieg A.S."/>
        </authorList>
    </citation>
    <scope>NUCLEOTIDE SEQUENCE [LARGE SCALE GENOMIC DNA]</scope>
    <source>
        <strain evidence="13">17573</strain>
    </source>
</reference>
<dbReference type="GO" id="GO:0033198">
    <property type="term" value="P:response to ATP"/>
    <property type="evidence" value="ECO:0007669"/>
    <property type="project" value="UniProtKB-ARBA"/>
</dbReference>
<evidence type="ECO:0000256" key="2">
    <source>
        <dbReference type="ARBA" id="ARBA00009848"/>
    </source>
</evidence>
<keyword evidence="8" id="KW-0675">Receptor</keyword>
<keyword evidence="7 11" id="KW-0472">Membrane</keyword>
<evidence type="ECO:0000256" key="9">
    <source>
        <dbReference type="ARBA" id="ARBA00023286"/>
    </source>
</evidence>
<evidence type="ECO:0000256" key="4">
    <source>
        <dbReference type="ARBA" id="ARBA00022692"/>
    </source>
</evidence>
<dbReference type="Gene3D" id="1.10.287.940">
    <property type="entry name" value="atp-gated p2x4 ion channel"/>
    <property type="match status" value="1"/>
</dbReference>
<name>A0A5F7ZQQ9_MACMU</name>
<organism evidence="12 13">
    <name type="scientific">Macaca mulatta</name>
    <name type="common">Rhesus macaque</name>
    <dbReference type="NCBI Taxonomy" id="9544"/>
    <lineage>
        <taxon>Eukaryota</taxon>
        <taxon>Metazoa</taxon>
        <taxon>Chordata</taxon>
        <taxon>Craniata</taxon>
        <taxon>Vertebrata</taxon>
        <taxon>Euteleostomi</taxon>
        <taxon>Mammalia</taxon>
        <taxon>Eutheria</taxon>
        <taxon>Euarchontoglires</taxon>
        <taxon>Primates</taxon>
        <taxon>Haplorrhini</taxon>
        <taxon>Catarrhini</taxon>
        <taxon>Cercopithecidae</taxon>
        <taxon>Cercopithecinae</taxon>
        <taxon>Macaca</taxon>
    </lineage>
</organism>
<dbReference type="InterPro" id="IPR059116">
    <property type="entry name" value="P2X_receptor"/>
</dbReference>
<dbReference type="Ensembl" id="ENSMMUT00000101400.1">
    <property type="protein sequence ID" value="ENSMMUP00000067489.1"/>
    <property type="gene ID" value="ENSMMUG00000003521.4"/>
</dbReference>
<dbReference type="GO" id="GO:0016020">
    <property type="term" value="C:membrane"/>
    <property type="evidence" value="ECO:0007669"/>
    <property type="project" value="InterPro"/>
</dbReference>
<dbReference type="VGNC" id="VGNC:75734">
    <property type="gene designation" value="P2RX4"/>
</dbReference>
<dbReference type="GO" id="GO:0005261">
    <property type="term" value="F:monoatomic cation channel activity"/>
    <property type="evidence" value="ECO:0007669"/>
    <property type="project" value="UniProtKB-ARBA"/>
</dbReference>
<dbReference type="VEuPathDB" id="HostDB:ENSMMUG00000003521"/>
<dbReference type="Bgee" id="ENSMMUG00000003521">
    <property type="expression patterns" value="Expressed in liver and 20 other cell types or tissues"/>
</dbReference>
<keyword evidence="5 11" id="KW-1133">Transmembrane helix</keyword>
<dbReference type="Pfam" id="PF00864">
    <property type="entry name" value="P2X_receptor"/>
    <property type="match status" value="1"/>
</dbReference>
<evidence type="ECO:0000313" key="12">
    <source>
        <dbReference type="Ensembl" id="ENSMMUP00000067489.1"/>
    </source>
</evidence>
<gene>
    <name evidence="12 14" type="primary">P2RX4</name>
</gene>
<dbReference type="GeneTree" id="ENSGT01020000230351"/>
<keyword evidence="10" id="KW-0407">Ion channel</keyword>
<dbReference type="GO" id="GO:0005524">
    <property type="term" value="F:ATP binding"/>
    <property type="evidence" value="ECO:0007669"/>
    <property type="project" value="InterPro"/>
</dbReference>
<keyword evidence="6" id="KW-0406">Ion transport</keyword>
<reference evidence="12" key="4">
    <citation type="submission" date="2025-09" db="UniProtKB">
        <authorList>
            <consortium name="Ensembl"/>
        </authorList>
    </citation>
    <scope>IDENTIFICATION</scope>
    <source>
        <strain evidence="12">17573</strain>
    </source>
</reference>
<reference evidence="12" key="2">
    <citation type="submission" date="2019-01" db="EMBL/GenBank/DDBJ databases">
        <authorList>
            <person name="Graves T."/>
            <person name="Eichler E.E."/>
            <person name="Wilson R.K."/>
        </authorList>
    </citation>
    <scope>NUCLEOTIDE SEQUENCE [LARGE SCALE GENOMIC DNA]</scope>
    <source>
        <strain evidence="12">17573</strain>
    </source>
</reference>
<dbReference type="ExpressionAtlas" id="A0A5F7ZQQ9">
    <property type="expression patterns" value="baseline"/>
</dbReference>
<dbReference type="PANTHER" id="PTHR10125">
    <property type="entry name" value="P2X PURINOCEPTOR"/>
    <property type="match status" value="1"/>
</dbReference>
<dbReference type="InterPro" id="IPR003047">
    <property type="entry name" value="P2X4_purnocptor"/>
</dbReference>
<evidence type="ECO:0000256" key="7">
    <source>
        <dbReference type="ARBA" id="ARBA00023136"/>
    </source>
</evidence>
<evidence type="ECO:0000256" key="1">
    <source>
        <dbReference type="ARBA" id="ARBA00004308"/>
    </source>
</evidence>